<feature type="binding site" evidence="6">
    <location>
        <position position="43"/>
    </location>
    <ligand>
        <name>Zn(2+)</name>
        <dbReference type="ChEBI" id="CHEBI:29105"/>
        <label>1</label>
        <note>catalytic</note>
    </ligand>
</feature>
<reference evidence="11 12" key="2">
    <citation type="submission" date="2019-03" db="EMBL/GenBank/DDBJ databases">
        <title>Genomic Encyclopedia of Type Strains, Phase IV (KMG-IV): sequencing the most valuable type-strain genomes for metagenomic binning, comparative biology and taxonomic classification.</title>
        <authorList>
            <person name="Goeker M."/>
        </authorList>
    </citation>
    <scope>NUCLEOTIDE SEQUENCE [LARGE SCALE GENOMIC DNA]</scope>
    <source>
        <strain evidence="11 12">DSM 103426</strain>
    </source>
</reference>
<dbReference type="PROSITE" id="PS00059">
    <property type="entry name" value="ADH_ZINC"/>
    <property type="match status" value="1"/>
</dbReference>
<comment type="cofactor">
    <cofactor evidence="6">
        <name>Zn(2+)</name>
        <dbReference type="ChEBI" id="CHEBI:29105"/>
    </cofactor>
    <text evidence="6">Binds 2 Zn(2+) ions per subunit.</text>
</comment>
<dbReference type="HAMAP" id="MF_00627">
    <property type="entry name" value="Thr_dehydrog"/>
    <property type="match status" value="1"/>
</dbReference>
<evidence type="ECO:0000256" key="3">
    <source>
        <dbReference type="ARBA" id="ARBA00022833"/>
    </source>
</evidence>
<dbReference type="EMBL" id="BHEO01000002">
    <property type="protein sequence ID" value="GBU04519.1"/>
    <property type="molecule type" value="Genomic_DNA"/>
</dbReference>
<dbReference type="GO" id="GO:0008743">
    <property type="term" value="F:L-threonine 3-dehydrogenase activity"/>
    <property type="evidence" value="ECO:0007669"/>
    <property type="project" value="UniProtKB-UniRule"/>
</dbReference>
<feature type="active site" description="Charge relay system" evidence="6">
    <location>
        <position position="48"/>
    </location>
</feature>
<comment type="pathway">
    <text evidence="6">Amino-acid degradation; L-threonine degradation via oxydo-reductase pathway; glycine from L-threonine: step 1/2.</text>
</comment>
<dbReference type="InterPro" id="IPR036291">
    <property type="entry name" value="NAD(P)-bd_dom_sf"/>
</dbReference>
<dbReference type="Proteomes" id="UP000702954">
    <property type="component" value="Unassembled WGS sequence"/>
</dbReference>
<keyword evidence="13" id="KW-1185">Reference proteome</keyword>
<evidence type="ECO:0000313" key="10">
    <source>
        <dbReference type="EMBL" id="GBU04519.1"/>
    </source>
</evidence>
<feature type="binding site" evidence="6">
    <location>
        <position position="180"/>
    </location>
    <ligand>
        <name>NAD(+)</name>
        <dbReference type="ChEBI" id="CHEBI:57540"/>
    </ligand>
</feature>
<comment type="caution">
    <text evidence="11">The sequence shown here is derived from an EMBL/GenBank/DDBJ whole genome shotgun (WGS) entry which is preliminary data.</text>
</comment>
<feature type="binding site" evidence="6">
    <location>
        <position position="112"/>
    </location>
    <ligand>
        <name>Zn(2+)</name>
        <dbReference type="ChEBI" id="CHEBI:29105"/>
        <label>2</label>
    </ligand>
</feature>
<comment type="function">
    <text evidence="6">Catalyzes the NAD(+)-dependent oxidation of L-threonine to 2-amino-3-ketobutyrate.</text>
</comment>
<evidence type="ECO:0000313" key="11">
    <source>
        <dbReference type="EMBL" id="TCS68438.1"/>
    </source>
</evidence>
<comment type="similarity">
    <text evidence="6">Belongs to the zinc-containing alcohol dehydrogenase family.</text>
</comment>
<keyword evidence="5 6" id="KW-0520">NAD</keyword>
<organism evidence="11 12">
    <name type="scientific">Faecalimonas umbilicata</name>
    <dbReference type="NCBI Taxonomy" id="1912855"/>
    <lineage>
        <taxon>Bacteria</taxon>
        <taxon>Bacillati</taxon>
        <taxon>Bacillota</taxon>
        <taxon>Clostridia</taxon>
        <taxon>Lachnospirales</taxon>
        <taxon>Lachnospiraceae</taxon>
        <taxon>Faecalimonas</taxon>
    </lineage>
</organism>
<dbReference type="EC" id="1.1.1.103" evidence="6 7"/>
<dbReference type="NCBIfam" id="TIGR00692">
    <property type="entry name" value="tdh"/>
    <property type="match status" value="1"/>
</dbReference>
<dbReference type="InterPro" id="IPR050129">
    <property type="entry name" value="Zn_alcohol_dh"/>
</dbReference>
<keyword evidence="1 6" id="KW-0963">Cytoplasm</keyword>
<dbReference type="SUPFAM" id="SSF50129">
    <property type="entry name" value="GroES-like"/>
    <property type="match status" value="1"/>
</dbReference>
<dbReference type="RefSeq" id="WP_116441368.1">
    <property type="nucleotide sequence ID" value="NZ_BHEO01000002.1"/>
</dbReference>
<evidence type="ECO:0000313" key="12">
    <source>
        <dbReference type="Proteomes" id="UP000294613"/>
    </source>
</evidence>
<evidence type="ECO:0000259" key="8">
    <source>
        <dbReference type="Pfam" id="PF00107"/>
    </source>
</evidence>
<feature type="binding site" evidence="6">
    <location>
        <position position="104"/>
    </location>
    <ligand>
        <name>Zn(2+)</name>
        <dbReference type="ChEBI" id="CHEBI:29105"/>
        <label>2</label>
    </ligand>
</feature>
<dbReference type="InterPro" id="IPR013154">
    <property type="entry name" value="ADH-like_N"/>
</dbReference>
<comment type="subcellular location">
    <subcellularLocation>
        <location evidence="6">Cytoplasm</location>
    </subcellularLocation>
</comment>
<name>A0A4R3JSJ2_9FIRM</name>
<evidence type="ECO:0000256" key="1">
    <source>
        <dbReference type="ARBA" id="ARBA00022490"/>
    </source>
</evidence>
<dbReference type="PANTHER" id="PTHR43401:SF2">
    <property type="entry name" value="L-THREONINE 3-DEHYDROGENASE"/>
    <property type="match status" value="1"/>
</dbReference>
<reference evidence="10 13" key="1">
    <citation type="journal article" date="2018" name="Int. J. Syst. Evol. Microbiol.">
        <title>Draft Genome Sequence of Faecalimonas umbilicata JCM 30896T, an Acetate-Producing Bacterium Isolated from Human Feces.</title>
        <authorList>
            <person name="Sakamoto M."/>
            <person name="Ikeyama N."/>
            <person name="Yuki M."/>
            <person name="Ohkuma M."/>
        </authorList>
    </citation>
    <scope>NUCLEOTIDE SEQUENCE [LARGE SCALE GENOMIC DNA]</scope>
    <source>
        <strain evidence="10 13">EGH7</strain>
    </source>
</reference>
<dbReference type="InterPro" id="IPR013149">
    <property type="entry name" value="ADH-like_C"/>
</dbReference>
<evidence type="ECO:0000256" key="6">
    <source>
        <dbReference type="HAMAP-Rule" id="MF_00627"/>
    </source>
</evidence>
<comment type="catalytic activity">
    <reaction evidence="6">
        <text>L-threonine + NAD(+) = (2S)-2-amino-3-oxobutanoate + NADH + H(+)</text>
        <dbReference type="Rhea" id="RHEA:13161"/>
        <dbReference type="ChEBI" id="CHEBI:15378"/>
        <dbReference type="ChEBI" id="CHEBI:57540"/>
        <dbReference type="ChEBI" id="CHEBI:57926"/>
        <dbReference type="ChEBI" id="CHEBI:57945"/>
        <dbReference type="ChEBI" id="CHEBI:78948"/>
        <dbReference type="EC" id="1.1.1.103"/>
    </reaction>
</comment>
<keyword evidence="4 6" id="KW-0560">Oxidoreductase</keyword>
<feature type="binding site" evidence="6">
    <location>
        <position position="205"/>
    </location>
    <ligand>
        <name>NAD(+)</name>
        <dbReference type="ChEBI" id="CHEBI:57540"/>
    </ligand>
</feature>
<dbReference type="Pfam" id="PF08240">
    <property type="entry name" value="ADH_N"/>
    <property type="match status" value="1"/>
</dbReference>
<accession>A0A4R3JSJ2</accession>
<dbReference type="AlphaFoldDB" id="A0A4R3JSJ2"/>
<evidence type="ECO:0000313" key="13">
    <source>
        <dbReference type="Proteomes" id="UP000702954"/>
    </source>
</evidence>
<feature type="binding site" evidence="6">
    <location>
        <position position="200"/>
    </location>
    <ligand>
        <name>NAD(+)</name>
        <dbReference type="ChEBI" id="CHEBI:57540"/>
    </ligand>
</feature>
<feature type="site" description="Important for catalytic activity for the proton relay mechanism but does not participate directly in the coordination of zinc atom" evidence="6">
    <location>
        <position position="153"/>
    </location>
</feature>
<dbReference type="GO" id="GO:0005737">
    <property type="term" value="C:cytoplasm"/>
    <property type="evidence" value="ECO:0007669"/>
    <property type="project" value="UniProtKB-SubCell"/>
</dbReference>
<feature type="binding site" evidence="6">
    <location>
        <position position="68"/>
    </location>
    <ligand>
        <name>Zn(2+)</name>
        <dbReference type="ChEBI" id="CHEBI:29105"/>
        <label>1</label>
        <note>catalytic</note>
    </ligand>
</feature>
<dbReference type="GO" id="GO:0019518">
    <property type="term" value="P:L-threonine catabolic process to glycine"/>
    <property type="evidence" value="ECO:0007669"/>
    <property type="project" value="UniProtKB-UniPathway"/>
</dbReference>
<evidence type="ECO:0000256" key="5">
    <source>
        <dbReference type="ARBA" id="ARBA00023027"/>
    </source>
</evidence>
<feature type="binding site" evidence="6">
    <location>
        <begin position="267"/>
        <end position="269"/>
    </location>
    <ligand>
        <name>NAD(+)</name>
        <dbReference type="ChEBI" id="CHEBI:57540"/>
    </ligand>
</feature>
<evidence type="ECO:0000256" key="2">
    <source>
        <dbReference type="ARBA" id="ARBA00022723"/>
    </source>
</evidence>
<dbReference type="Pfam" id="PF00107">
    <property type="entry name" value="ADH_zinc_N"/>
    <property type="match status" value="1"/>
</dbReference>
<dbReference type="Gene3D" id="3.90.180.10">
    <property type="entry name" value="Medium-chain alcohol dehydrogenases, catalytic domain"/>
    <property type="match status" value="1"/>
</dbReference>
<proteinExistence type="inferred from homology"/>
<feature type="domain" description="Alcohol dehydrogenase-like N-terminal" evidence="9">
    <location>
        <begin position="30"/>
        <end position="140"/>
    </location>
</feature>
<feature type="binding site" evidence="6">
    <location>
        <position position="69"/>
    </location>
    <ligand>
        <name>Zn(2+)</name>
        <dbReference type="ChEBI" id="CHEBI:29105"/>
        <label>1</label>
        <note>catalytic</note>
    </ligand>
</feature>
<dbReference type="GO" id="GO:0008270">
    <property type="term" value="F:zinc ion binding"/>
    <property type="evidence" value="ECO:0007669"/>
    <property type="project" value="UniProtKB-UniRule"/>
</dbReference>
<evidence type="ECO:0000256" key="7">
    <source>
        <dbReference type="NCBIfam" id="TIGR00692"/>
    </source>
</evidence>
<comment type="subunit">
    <text evidence="6">Homotetramer.</text>
</comment>
<protein>
    <recommendedName>
        <fullName evidence="6 7">L-threonine 3-dehydrogenase</fullName>
        <shortName evidence="6">TDH</shortName>
        <ecNumber evidence="6 7">1.1.1.103</ecNumber>
    </recommendedName>
</protein>
<keyword evidence="2 6" id="KW-0479">Metal-binding</keyword>
<dbReference type="NCBIfam" id="NF003808">
    <property type="entry name" value="PRK05396.1"/>
    <property type="match status" value="1"/>
</dbReference>
<dbReference type="InterPro" id="IPR004627">
    <property type="entry name" value="L-Threonine_3-DHase"/>
</dbReference>
<dbReference type="Gene3D" id="3.40.50.720">
    <property type="entry name" value="NAD(P)-binding Rossmann-like Domain"/>
    <property type="match status" value="1"/>
</dbReference>
<dbReference type="PANTHER" id="PTHR43401">
    <property type="entry name" value="L-THREONINE 3-DEHYDROGENASE"/>
    <property type="match status" value="1"/>
</dbReference>
<keyword evidence="3 6" id="KW-0862">Zinc</keyword>
<feature type="binding site" evidence="6">
    <location>
        <position position="98"/>
    </location>
    <ligand>
        <name>Zn(2+)</name>
        <dbReference type="ChEBI" id="CHEBI:29105"/>
        <label>2</label>
    </ligand>
</feature>
<dbReference type="InterPro" id="IPR002328">
    <property type="entry name" value="ADH_Zn_CS"/>
</dbReference>
<evidence type="ECO:0000256" key="4">
    <source>
        <dbReference type="ARBA" id="ARBA00023002"/>
    </source>
</evidence>
<dbReference type="Proteomes" id="UP000294613">
    <property type="component" value="Unassembled WGS sequence"/>
</dbReference>
<feature type="binding site" evidence="6">
    <location>
        <position position="101"/>
    </location>
    <ligand>
        <name>Zn(2+)</name>
        <dbReference type="ChEBI" id="CHEBI:29105"/>
        <label>2</label>
    </ligand>
</feature>
<feature type="domain" description="Alcohol dehydrogenase-like C-terminal" evidence="8">
    <location>
        <begin position="179"/>
        <end position="307"/>
    </location>
</feature>
<feature type="active site" description="Charge relay system" evidence="6">
    <location>
        <position position="45"/>
    </location>
</feature>
<dbReference type="UniPathway" id="UPA00046">
    <property type="reaction ID" value="UER00505"/>
</dbReference>
<gene>
    <name evidence="6 10" type="primary">tdh</name>
    <name evidence="11" type="ORF">EDD74_10812</name>
    <name evidence="10" type="ORF">FAEUMB_10600</name>
</gene>
<evidence type="ECO:0000259" key="9">
    <source>
        <dbReference type="Pfam" id="PF08240"/>
    </source>
</evidence>
<sequence length="358" mass="39247">MNDNKMWALVKETAAPGLALKRVPIPEVGTNDVKIKIHKTAICGTDVHIYQWNEWAQHTIAVGQTAGHEYVGEIVEMGSGVEGFNIGDIVSGEGHIVCGKCRNCLEGHKENCKDAKGVGVNRDGAFAEYLVIPAANVWPTNPAIPEEMYAIFDPFGNATHTALSYEVLGEDVLITGAGPIGIMAAAIAKFAGARHVVITDFNQYRLDLAKKLGATRTVNLANEKLEEVMKEIGMTEGFDVGMEMSGAQAGFRDMIDNMKHGGKIAVLGLQRPDAQINWETVIWNGLNIRGIYGRKVWDTWYKMTTMLQAGLDISDIITHRLNIKDYKAGFDAMISGQSGKVILNWEDLDQLEAQPQEF</sequence>
<dbReference type="SUPFAM" id="SSF51735">
    <property type="entry name" value="NAD(P)-binding Rossmann-fold domains"/>
    <property type="match status" value="1"/>
</dbReference>
<dbReference type="InterPro" id="IPR011032">
    <property type="entry name" value="GroES-like_sf"/>
</dbReference>
<dbReference type="EMBL" id="SLZV01000008">
    <property type="protein sequence ID" value="TCS68438.1"/>
    <property type="molecule type" value="Genomic_DNA"/>
</dbReference>
<feature type="binding site" evidence="6">
    <location>
        <begin position="291"/>
        <end position="292"/>
    </location>
    <ligand>
        <name>NAD(+)</name>
        <dbReference type="ChEBI" id="CHEBI:57540"/>
    </ligand>
</feature>